<comment type="pathway">
    <text evidence="3">Sulfur metabolism; glutathione metabolism.</text>
</comment>
<evidence type="ECO:0000313" key="5">
    <source>
        <dbReference type="Proteomes" id="UP000799772"/>
    </source>
</evidence>
<dbReference type="InterPro" id="IPR043137">
    <property type="entry name" value="GGT_ssub_C"/>
</dbReference>
<dbReference type="EMBL" id="ML978126">
    <property type="protein sequence ID" value="KAF2099154.1"/>
    <property type="molecule type" value="Genomic_DNA"/>
</dbReference>
<name>A0A9P4IH96_9PEZI</name>
<dbReference type="InterPro" id="IPR043138">
    <property type="entry name" value="GGT_lsub"/>
</dbReference>
<feature type="binding site" evidence="2">
    <location>
        <position position="487"/>
    </location>
    <ligand>
        <name>L-glutamate</name>
        <dbReference type="ChEBI" id="CHEBI:29985"/>
    </ligand>
</feature>
<keyword evidence="3" id="KW-0808">Transferase</keyword>
<feature type="active site" description="Nucleophile" evidence="1">
    <location>
        <position position="393"/>
    </location>
</feature>
<comment type="catalytic activity">
    <reaction evidence="3">
        <text>an N-terminal (5-L-glutamyl)-[peptide] + an alpha-amino acid = 5-L-glutamyl amino acid + an N-terminal L-alpha-aminoacyl-[peptide]</text>
        <dbReference type="Rhea" id="RHEA:23904"/>
        <dbReference type="Rhea" id="RHEA-COMP:9780"/>
        <dbReference type="Rhea" id="RHEA-COMP:9795"/>
        <dbReference type="ChEBI" id="CHEBI:77644"/>
        <dbReference type="ChEBI" id="CHEBI:78597"/>
        <dbReference type="ChEBI" id="CHEBI:78599"/>
        <dbReference type="ChEBI" id="CHEBI:78608"/>
        <dbReference type="EC" id="2.3.2.2"/>
    </reaction>
</comment>
<keyword evidence="5" id="KW-1185">Reference proteome</keyword>
<dbReference type="OrthoDB" id="1081007at2759"/>
<evidence type="ECO:0000313" key="4">
    <source>
        <dbReference type="EMBL" id="KAF2099154.1"/>
    </source>
</evidence>
<dbReference type="EC" id="2.3.2.2" evidence="3"/>
<organism evidence="4 5">
    <name type="scientific">Rhizodiscina lignyota</name>
    <dbReference type="NCBI Taxonomy" id="1504668"/>
    <lineage>
        <taxon>Eukaryota</taxon>
        <taxon>Fungi</taxon>
        <taxon>Dikarya</taxon>
        <taxon>Ascomycota</taxon>
        <taxon>Pezizomycotina</taxon>
        <taxon>Dothideomycetes</taxon>
        <taxon>Pleosporomycetidae</taxon>
        <taxon>Aulographales</taxon>
        <taxon>Rhizodiscinaceae</taxon>
        <taxon>Rhizodiscina</taxon>
    </lineage>
</organism>
<feature type="binding site" evidence="2">
    <location>
        <begin position="463"/>
        <end position="464"/>
    </location>
    <ligand>
        <name>L-glutamate</name>
        <dbReference type="ChEBI" id="CHEBI:29985"/>
    </ligand>
</feature>
<dbReference type="Gene3D" id="1.10.246.130">
    <property type="match status" value="1"/>
</dbReference>
<keyword evidence="3" id="KW-0012">Acyltransferase</keyword>
<dbReference type="EC" id="3.4.19.13" evidence="3"/>
<dbReference type="PANTHER" id="PTHR11686:SF62">
    <property type="entry name" value="GLUTATHIONE HYDROLASE"/>
    <property type="match status" value="1"/>
</dbReference>
<comment type="catalytic activity">
    <reaction evidence="3">
        <text>an S-substituted glutathione + H2O = an S-substituted L-cysteinylglycine + L-glutamate</text>
        <dbReference type="Rhea" id="RHEA:59468"/>
        <dbReference type="ChEBI" id="CHEBI:15377"/>
        <dbReference type="ChEBI" id="CHEBI:29985"/>
        <dbReference type="ChEBI" id="CHEBI:90779"/>
        <dbReference type="ChEBI" id="CHEBI:143103"/>
        <dbReference type="EC" id="3.4.19.13"/>
    </reaction>
</comment>
<comment type="caution">
    <text evidence="4">The sequence shown here is derived from an EMBL/GenBank/DDBJ whole genome shotgun (WGS) entry which is preliminary data.</text>
</comment>
<keyword evidence="3" id="KW-0378">Hydrolase</keyword>
<feature type="binding site" evidence="2">
    <location>
        <position position="117"/>
    </location>
    <ligand>
        <name>L-glutamate</name>
        <dbReference type="ChEBI" id="CHEBI:29985"/>
    </ligand>
</feature>
<evidence type="ECO:0000256" key="1">
    <source>
        <dbReference type="PIRSR" id="PIRSR600101-1"/>
    </source>
</evidence>
<dbReference type="Gene3D" id="3.60.20.40">
    <property type="match status" value="1"/>
</dbReference>
<dbReference type="Proteomes" id="UP000799772">
    <property type="component" value="Unassembled WGS sequence"/>
</dbReference>
<dbReference type="GO" id="GO:0005886">
    <property type="term" value="C:plasma membrane"/>
    <property type="evidence" value="ECO:0007669"/>
    <property type="project" value="TreeGrafter"/>
</dbReference>
<accession>A0A9P4IH96</accession>
<dbReference type="PRINTS" id="PR01210">
    <property type="entry name" value="GGTRANSPTASE"/>
</dbReference>
<gene>
    <name evidence="4" type="ORF">NA57DRAFT_66265</name>
</gene>
<dbReference type="PANTHER" id="PTHR11686">
    <property type="entry name" value="GAMMA GLUTAMYL TRANSPEPTIDASE"/>
    <property type="match status" value="1"/>
</dbReference>
<dbReference type="GO" id="GO:0036374">
    <property type="term" value="F:glutathione hydrolase activity"/>
    <property type="evidence" value="ECO:0007669"/>
    <property type="project" value="UniProtKB-UniRule"/>
</dbReference>
<dbReference type="GO" id="GO:0103068">
    <property type="term" value="F:leukotriene C4 gamma-glutamyl transferase activity"/>
    <property type="evidence" value="ECO:0007669"/>
    <property type="project" value="UniProtKB-EC"/>
</dbReference>
<proteinExistence type="predicted"/>
<reference evidence="4" key="1">
    <citation type="journal article" date="2020" name="Stud. Mycol.">
        <title>101 Dothideomycetes genomes: a test case for predicting lifestyles and emergence of pathogens.</title>
        <authorList>
            <person name="Haridas S."/>
            <person name="Albert R."/>
            <person name="Binder M."/>
            <person name="Bloem J."/>
            <person name="Labutti K."/>
            <person name="Salamov A."/>
            <person name="Andreopoulos B."/>
            <person name="Baker S."/>
            <person name="Barry K."/>
            <person name="Bills G."/>
            <person name="Bluhm B."/>
            <person name="Cannon C."/>
            <person name="Castanera R."/>
            <person name="Culley D."/>
            <person name="Daum C."/>
            <person name="Ezra D."/>
            <person name="Gonzalez J."/>
            <person name="Henrissat B."/>
            <person name="Kuo A."/>
            <person name="Liang C."/>
            <person name="Lipzen A."/>
            <person name="Lutzoni F."/>
            <person name="Magnuson J."/>
            <person name="Mondo S."/>
            <person name="Nolan M."/>
            <person name="Ohm R."/>
            <person name="Pangilinan J."/>
            <person name="Park H.-J."/>
            <person name="Ramirez L."/>
            <person name="Alfaro M."/>
            <person name="Sun H."/>
            <person name="Tritt A."/>
            <person name="Yoshinaga Y."/>
            <person name="Zwiers L.-H."/>
            <person name="Turgeon B."/>
            <person name="Goodwin S."/>
            <person name="Spatafora J."/>
            <person name="Crous P."/>
            <person name="Grigoriev I."/>
        </authorList>
    </citation>
    <scope>NUCLEOTIDE SEQUENCE</scope>
    <source>
        <strain evidence="4">CBS 133067</strain>
    </source>
</reference>
<comment type="function">
    <text evidence="3">Cleaves the gamma-glutamyl peptide bond of glutathione and glutathione conjugates.</text>
</comment>
<dbReference type="FunFam" id="3.60.20.40:FF:000008">
    <property type="entry name" value="Gamma-glutamyltranspeptidase (Eurofung)"/>
    <property type="match status" value="1"/>
</dbReference>
<sequence>MDSSADSALPLRRLQVSIDVNDDGASSVYLQSPYCRPLTLMASSQAEAGKLGAVASENSICTNIGIDLLKAGGNAADALVGTVLCVGTIGMYHSGLGGGGFMLVRSANGTYEHIDFREAAPAAAYEDMYKDNINGSIWTGLASAVPGELRGLEYLHNKYGSLPWRDVVMPAVYVSRYGFPVSGDLVRFMDFMSPTDGGFLSADPNWAIDFAPNGKRLQLNETITRKRYADTLETIAEHGADAFYTGPIAETMVAATQAANGTMTMQDLADYKVEIREPVSITYRDFKLTSCGSPAGGGVALSAMKIFEGFSDAGHPAALNISTHRFDEAIRFAQGQRTSLGDPTFLPNVTAYEAEMLKPETATLLRAKISDAHTLDVSAYNPDGIEPLNDHGTSHVVVSDASGLSISLTTTINLIFGNMVLVPETGIIMNDEMNDFSIPHVQNEFGYAPSPSNYIRGGKRPMSSITPIIVDHLSNGSLYLNIGAAGGSRIITSTIMNIWHVLDRAPHLKGYTLRDALAEPRLHDQLIPNLMFLEYDYDNSTVEFLEEKGHNITRVGPGLSSVQALRMLPNGTFEAAGEPRQAASAGYVI</sequence>
<dbReference type="SUPFAM" id="SSF56235">
    <property type="entry name" value="N-terminal nucleophile aminohydrolases (Ntn hydrolases)"/>
    <property type="match status" value="1"/>
</dbReference>
<dbReference type="InterPro" id="IPR000101">
    <property type="entry name" value="GGT_peptidase"/>
</dbReference>
<evidence type="ECO:0000256" key="3">
    <source>
        <dbReference type="RuleBase" id="RU368068"/>
    </source>
</evidence>
<dbReference type="AlphaFoldDB" id="A0A9P4IH96"/>
<feature type="binding site" evidence="2">
    <location>
        <begin position="411"/>
        <end position="413"/>
    </location>
    <ligand>
        <name>L-glutamate</name>
        <dbReference type="ChEBI" id="CHEBI:29985"/>
    </ligand>
</feature>
<protein>
    <recommendedName>
        <fullName evidence="3">Glutathione hydrolase</fullName>
        <ecNumber evidence="3">2.3.2.2</ecNumber>
        <ecNumber evidence="3">3.4.19.13</ecNumber>
    </recommendedName>
    <alternativeName>
        <fullName evidence="3">Gamma-glutamyltransferase</fullName>
    </alternativeName>
    <alternativeName>
        <fullName evidence="3">Gamma-glutamyltranspeptidase</fullName>
    </alternativeName>
</protein>
<dbReference type="GO" id="GO:0006751">
    <property type="term" value="P:glutathione catabolic process"/>
    <property type="evidence" value="ECO:0007669"/>
    <property type="project" value="UniProtKB-UniRule"/>
</dbReference>
<dbReference type="InterPro" id="IPR029055">
    <property type="entry name" value="Ntn_hydrolases_N"/>
</dbReference>
<feature type="binding site" evidence="2">
    <location>
        <position position="435"/>
    </location>
    <ligand>
        <name>L-glutamate</name>
        <dbReference type="ChEBI" id="CHEBI:29985"/>
    </ligand>
</feature>
<evidence type="ECO:0000256" key="2">
    <source>
        <dbReference type="PIRSR" id="PIRSR600101-2"/>
    </source>
</evidence>
<comment type="catalytic activity">
    <reaction evidence="3">
        <text>glutathione + H2O = L-cysteinylglycine + L-glutamate</text>
        <dbReference type="Rhea" id="RHEA:28807"/>
        <dbReference type="ChEBI" id="CHEBI:15377"/>
        <dbReference type="ChEBI" id="CHEBI:29985"/>
        <dbReference type="ChEBI" id="CHEBI:57925"/>
        <dbReference type="ChEBI" id="CHEBI:61694"/>
        <dbReference type="EC" id="3.4.19.13"/>
    </reaction>
</comment>
<dbReference type="Pfam" id="PF01019">
    <property type="entry name" value="G_glu_transpept"/>
    <property type="match status" value="1"/>
</dbReference>